<dbReference type="PANTHER" id="PTHR31123">
    <property type="entry name" value="ACCUMULATION OF DYADS PROTEIN 2-RELATED"/>
    <property type="match status" value="1"/>
</dbReference>
<feature type="transmembrane region" description="Helical" evidence="6">
    <location>
        <begin position="188"/>
        <end position="208"/>
    </location>
</feature>
<feature type="transmembrane region" description="Helical" evidence="6">
    <location>
        <begin position="62"/>
        <end position="81"/>
    </location>
</feature>
<sequence length="276" mass="30126">MGSPIRSDFIEADMAKKEPSMTQTMSNGAVSMSPELFEKLYLTPKIPRAGDNIKRFANPTPLGFAGFVIADMTFAMVLMGWGGASGLTPVVGIFFFVGPILLLLACVFEWIMGNFFPMVAFGVLAVFWLSFGMLQLPTLNLDAPYASTNGGPSGALSSEFNAVIALYLIVWGFALLTFLVLSLRTNMVFVMMFVSITAGAWVLSGAYWKLSTGDLELAGQLQKAGGALIFVTGVLAWYMTIVMMAAEMQYPFFLPVGDLSHYWERGARRRTPDHEA</sequence>
<dbReference type="Pfam" id="PF01184">
    <property type="entry name" value="Gpr1_Fun34_YaaH"/>
    <property type="match status" value="1"/>
</dbReference>
<comment type="similarity">
    <text evidence="2">Belongs to the acetate uptake transporter (AceTr) (TC 2.A.96) family.</text>
</comment>
<name>A0AA38XNE0_9EURO</name>
<evidence type="ECO:0000256" key="4">
    <source>
        <dbReference type="ARBA" id="ARBA00022989"/>
    </source>
</evidence>
<dbReference type="EMBL" id="JAPDRN010000171">
    <property type="protein sequence ID" value="KAJ9616124.1"/>
    <property type="molecule type" value="Genomic_DNA"/>
</dbReference>
<dbReference type="GO" id="GO:0015123">
    <property type="term" value="F:acetate transmembrane transporter activity"/>
    <property type="evidence" value="ECO:0007669"/>
    <property type="project" value="TreeGrafter"/>
</dbReference>
<evidence type="ECO:0000256" key="3">
    <source>
        <dbReference type="ARBA" id="ARBA00022692"/>
    </source>
</evidence>
<evidence type="ECO:0000256" key="2">
    <source>
        <dbReference type="ARBA" id="ARBA00005587"/>
    </source>
</evidence>
<dbReference type="PANTHER" id="PTHR31123:SF4">
    <property type="entry name" value="PROTEIN ALCS"/>
    <property type="match status" value="1"/>
</dbReference>
<protein>
    <submittedName>
        <fullName evidence="7">Uncharacterized protein</fullName>
    </submittedName>
</protein>
<feature type="transmembrane region" description="Helical" evidence="6">
    <location>
        <begin position="87"/>
        <end position="108"/>
    </location>
</feature>
<keyword evidence="8" id="KW-1185">Reference proteome</keyword>
<keyword evidence="5 6" id="KW-0472">Membrane</keyword>
<dbReference type="GO" id="GO:0005886">
    <property type="term" value="C:plasma membrane"/>
    <property type="evidence" value="ECO:0007669"/>
    <property type="project" value="TreeGrafter"/>
</dbReference>
<evidence type="ECO:0000256" key="6">
    <source>
        <dbReference type="SAM" id="Phobius"/>
    </source>
</evidence>
<gene>
    <name evidence="7" type="ORF">H2204_014068</name>
</gene>
<feature type="transmembrane region" description="Helical" evidence="6">
    <location>
        <begin position="228"/>
        <end position="246"/>
    </location>
</feature>
<dbReference type="Proteomes" id="UP001172681">
    <property type="component" value="Unassembled WGS sequence"/>
</dbReference>
<evidence type="ECO:0000256" key="1">
    <source>
        <dbReference type="ARBA" id="ARBA00004141"/>
    </source>
</evidence>
<evidence type="ECO:0000313" key="8">
    <source>
        <dbReference type="Proteomes" id="UP001172681"/>
    </source>
</evidence>
<dbReference type="InterPro" id="IPR051633">
    <property type="entry name" value="AceTr"/>
</dbReference>
<dbReference type="InterPro" id="IPR000791">
    <property type="entry name" value="Gpr1/Fun34/SatP-like"/>
</dbReference>
<keyword evidence="4 6" id="KW-1133">Transmembrane helix</keyword>
<dbReference type="AlphaFoldDB" id="A0AA38XNE0"/>
<feature type="transmembrane region" description="Helical" evidence="6">
    <location>
        <begin position="160"/>
        <end position="181"/>
    </location>
</feature>
<accession>A0AA38XNE0</accession>
<evidence type="ECO:0000256" key="5">
    <source>
        <dbReference type="ARBA" id="ARBA00023136"/>
    </source>
</evidence>
<keyword evidence="3 6" id="KW-0812">Transmembrane</keyword>
<comment type="subcellular location">
    <subcellularLocation>
        <location evidence="1">Membrane</location>
        <topology evidence="1">Multi-pass membrane protein</topology>
    </subcellularLocation>
</comment>
<organism evidence="7 8">
    <name type="scientific">Knufia peltigerae</name>
    <dbReference type="NCBI Taxonomy" id="1002370"/>
    <lineage>
        <taxon>Eukaryota</taxon>
        <taxon>Fungi</taxon>
        <taxon>Dikarya</taxon>
        <taxon>Ascomycota</taxon>
        <taxon>Pezizomycotina</taxon>
        <taxon>Eurotiomycetes</taxon>
        <taxon>Chaetothyriomycetidae</taxon>
        <taxon>Chaetothyriales</taxon>
        <taxon>Trichomeriaceae</taxon>
        <taxon>Knufia</taxon>
    </lineage>
</organism>
<feature type="transmembrane region" description="Helical" evidence="6">
    <location>
        <begin position="115"/>
        <end position="134"/>
    </location>
</feature>
<proteinExistence type="inferred from homology"/>
<evidence type="ECO:0000313" key="7">
    <source>
        <dbReference type="EMBL" id="KAJ9616124.1"/>
    </source>
</evidence>
<reference evidence="7" key="1">
    <citation type="submission" date="2022-10" db="EMBL/GenBank/DDBJ databases">
        <title>Culturing micro-colonial fungi from biological soil crusts in the Mojave desert and describing Neophaeococcomyces mojavensis, and introducing the new genera and species Taxawa tesnikishii.</title>
        <authorList>
            <person name="Kurbessoian T."/>
            <person name="Stajich J.E."/>
        </authorList>
    </citation>
    <scope>NUCLEOTIDE SEQUENCE</scope>
    <source>
        <strain evidence="7">TK_35</strain>
    </source>
</reference>
<comment type="caution">
    <text evidence="7">The sequence shown here is derived from an EMBL/GenBank/DDBJ whole genome shotgun (WGS) entry which is preliminary data.</text>
</comment>